<feature type="compositionally biased region" description="Basic and acidic residues" evidence="2">
    <location>
        <begin position="228"/>
        <end position="261"/>
    </location>
</feature>
<reference evidence="3" key="1">
    <citation type="submission" date="2022-10" db="EMBL/GenBank/DDBJ databases">
        <title>Vagococcus sp. isolated from poultry meat.</title>
        <authorList>
            <person name="Johansson P."/>
            <person name="Bjorkroth J."/>
        </authorList>
    </citation>
    <scope>NUCLEOTIDE SEQUENCE</scope>
    <source>
        <strain evidence="3">PNs007</strain>
    </source>
</reference>
<evidence type="ECO:0000313" key="3">
    <source>
        <dbReference type="EMBL" id="MDF0479181.1"/>
    </source>
</evidence>
<feature type="compositionally biased region" description="Basic and acidic residues" evidence="2">
    <location>
        <begin position="190"/>
        <end position="221"/>
    </location>
</feature>
<keyword evidence="4" id="KW-1185">Reference proteome</keyword>
<dbReference type="Proteomes" id="UP001147148">
    <property type="component" value="Unassembled WGS sequence"/>
</dbReference>
<feature type="region of interest" description="Disordered" evidence="2">
    <location>
        <begin position="53"/>
        <end position="76"/>
    </location>
</feature>
<feature type="compositionally biased region" description="Basic and acidic residues" evidence="2">
    <location>
        <begin position="89"/>
        <end position="114"/>
    </location>
</feature>
<feature type="compositionally biased region" description="Basic and acidic residues" evidence="2">
    <location>
        <begin position="53"/>
        <end position="62"/>
    </location>
</feature>
<feature type="region of interest" description="Disordered" evidence="2">
    <location>
        <begin position="189"/>
        <end position="272"/>
    </location>
</feature>
<name>A0ABT5WZP9_9ENTE</name>
<dbReference type="RefSeq" id="WP_275470839.1">
    <property type="nucleotide sequence ID" value="NZ_JAPDSH010000002.1"/>
</dbReference>
<feature type="coiled-coil region" evidence="1">
    <location>
        <begin position="136"/>
        <end position="173"/>
    </location>
</feature>
<gene>
    <name evidence="3" type="ORF">OL233_02675</name>
</gene>
<feature type="region of interest" description="Disordered" evidence="2">
    <location>
        <begin position="89"/>
        <end position="129"/>
    </location>
</feature>
<evidence type="ECO:0000313" key="4">
    <source>
        <dbReference type="Proteomes" id="UP001147148"/>
    </source>
</evidence>
<comment type="caution">
    <text evidence="3">The sequence shown here is derived from an EMBL/GenBank/DDBJ whole genome shotgun (WGS) entry which is preliminary data.</text>
</comment>
<keyword evidence="1" id="KW-0175">Coiled coil</keyword>
<evidence type="ECO:0000256" key="2">
    <source>
        <dbReference type="SAM" id="MobiDB-lite"/>
    </source>
</evidence>
<protein>
    <submittedName>
        <fullName evidence="3">DUF536 domain-containing protein</fullName>
    </submittedName>
</protein>
<sequence length="272" mass="31797">MNYKTVRELSEEWGISRQAIQKRIKSLPKENHPKKVDGRYVISPETVALLEEKYPNENKVDTNVEPDPTTEKSLVDGCLDELDTGFENLYKEKEVEVKPEKTKDKKEVEADTPKDSPSQNETIEIPLDGMSTATVVEELRRDKQNLYSIISGLEERLKENQNLLNQQQQLTLQSNKQIQQLQLQLTGDVQPDKEDVTQSKDDFVQHEDEPEEEPIKTKETYTDDEYSLELKELQEKLEEKERELGRFPREDAPHEDPEKKSFFSRMFSKRNQ</sequence>
<dbReference type="EMBL" id="JAPDSH010000002">
    <property type="protein sequence ID" value="MDF0479181.1"/>
    <property type="molecule type" value="Genomic_DNA"/>
</dbReference>
<organism evidence="3 4">
    <name type="scientific">Vagococcus proximus</name>
    <dbReference type="NCBI Taxonomy" id="2991417"/>
    <lineage>
        <taxon>Bacteria</taxon>
        <taxon>Bacillati</taxon>
        <taxon>Bacillota</taxon>
        <taxon>Bacilli</taxon>
        <taxon>Lactobacillales</taxon>
        <taxon>Enterococcaceae</taxon>
        <taxon>Vagococcus</taxon>
    </lineage>
</organism>
<proteinExistence type="predicted"/>
<evidence type="ECO:0000256" key="1">
    <source>
        <dbReference type="SAM" id="Coils"/>
    </source>
</evidence>
<accession>A0ABT5WZP9</accession>